<evidence type="ECO:0000313" key="5">
    <source>
        <dbReference type="Proteomes" id="UP001642540"/>
    </source>
</evidence>
<keyword evidence="2" id="KW-0812">Transmembrane</keyword>
<feature type="signal peptide" evidence="3">
    <location>
        <begin position="1"/>
        <end position="23"/>
    </location>
</feature>
<feature type="transmembrane region" description="Helical" evidence="2">
    <location>
        <begin position="238"/>
        <end position="257"/>
    </location>
</feature>
<evidence type="ECO:0000256" key="2">
    <source>
        <dbReference type="SAM" id="Phobius"/>
    </source>
</evidence>
<sequence>MFLLSKKFIWLLAAASLILSGNGGGFQSAQGIRYCVCDSELDPDSTSATNPAQPKAESGMPDAQTLMKTCVSQCQAQIKLKDDPFPIKTLQRGSLLQANPEGNGEKDNRNELTSSPSSQEPILSPETNPTPSITRLKRDSFLRIINVMEALAPVMDSLFAILVGVCRLLVISELYSDAHLEHLRKHPSAEAPDLEVDIPLIIFGIVWVIAEGIMARILFKAAVDGNEKALQNWLYCRLTMAVIAAILGCVAIFMLGVGDWVDCIREAGVFYRIYEICVVNEFRKQLF</sequence>
<evidence type="ECO:0000256" key="3">
    <source>
        <dbReference type="SAM" id="SignalP"/>
    </source>
</evidence>
<proteinExistence type="predicted"/>
<accession>A0ABP1RJN4</accession>
<keyword evidence="3" id="KW-0732">Signal</keyword>
<dbReference type="Proteomes" id="UP001642540">
    <property type="component" value="Unassembled WGS sequence"/>
</dbReference>
<dbReference type="EMBL" id="CAXLJM020000076">
    <property type="protein sequence ID" value="CAL8129245.1"/>
    <property type="molecule type" value="Genomic_DNA"/>
</dbReference>
<keyword evidence="2" id="KW-0472">Membrane</keyword>
<feature type="chain" id="PRO_5046889929" evidence="3">
    <location>
        <begin position="24"/>
        <end position="287"/>
    </location>
</feature>
<evidence type="ECO:0000256" key="1">
    <source>
        <dbReference type="SAM" id="MobiDB-lite"/>
    </source>
</evidence>
<organism evidence="4 5">
    <name type="scientific">Orchesella dallaii</name>
    <dbReference type="NCBI Taxonomy" id="48710"/>
    <lineage>
        <taxon>Eukaryota</taxon>
        <taxon>Metazoa</taxon>
        <taxon>Ecdysozoa</taxon>
        <taxon>Arthropoda</taxon>
        <taxon>Hexapoda</taxon>
        <taxon>Collembola</taxon>
        <taxon>Entomobryomorpha</taxon>
        <taxon>Entomobryoidea</taxon>
        <taxon>Orchesellidae</taxon>
        <taxon>Orchesellinae</taxon>
        <taxon>Orchesella</taxon>
    </lineage>
</organism>
<name>A0ABP1RJN4_9HEXA</name>
<feature type="transmembrane region" description="Helical" evidence="2">
    <location>
        <begin position="196"/>
        <end position="218"/>
    </location>
</feature>
<gene>
    <name evidence="4" type="ORF">ODALV1_LOCUS23006</name>
</gene>
<evidence type="ECO:0000313" key="4">
    <source>
        <dbReference type="EMBL" id="CAL8129245.1"/>
    </source>
</evidence>
<comment type="caution">
    <text evidence="4">The sequence shown here is derived from an EMBL/GenBank/DDBJ whole genome shotgun (WGS) entry which is preliminary data.</text>
</comment>
<feature type="region of interest" description="Disordered" evidence="1">
    <location>
        <begin position="91"/>
        <end position="132"/>
    </location>
</feature>
<keyword evidence="2" id="KW-1133">Transmembrane helix</keyword>
<feature type="compositionally biased region" description="Polar residues" evidence="1">
    <location>
        <begin position="111"/>
        <end position="132"/>
    </location>
</feature>
<protein>
    <submittedName>
        <fullName evidence="4">Uncharacterized protein</fullName>
    </submittedName>
</protein>
<reference evidence="4 5" key="1">
    <citation type="submission" date="2024-08" db="EMBL/GenBank/DDBJ databases">
        <authorList>
            <person name="Cucini C."/>
            <person name="Frati F."/>
        </authorList>
    </citation>
    <scope>NUCLEOTIDE SEQUENCE [LARGE SCALE GENOMIC DNA]</scope>
</reference>
<keyword evidence="5" id="KW-1185">Reference proteome</keyword>